<keyword evidence="4" id="KW-0010">Activator</keyword>
<dbReference type="GO" id="GO:0005634">
    <property type="term" value="C:nucleus"/>
    <property type="evidence" value="ECO:0007669"/>
    <property type="project" value="UniProtKB-SubCell"/>
</dbReference>
<sequence length="1252" mass="140258">MASEVIIPDDLLCKMPPCASEMPSRKYTWLSNEEVAAILTNFKKQGEWMTLSRVYRPENGRLLMFNRKKVKYRQDMYMWKTKRKSKWLREDHVKLKVGGVPCITALYVHSDILPTFHRRCYWFVQNPDVVLVHYLNFPYTDDKNHVTRDFSLNHQCQQWQDLAKEDVIEQLRPMFANMPWPRSNAPSLTFEQGELIIKKLVDKHFLEIRSQFVDPWLESVNRGLPRNIQPKASDGASANSVASSQYTNPGTNNPLLTTVTTYQVVSNGCVPKNVVAQPVTINHALNTNPTNCAVILLSNGAVQKCSAVQTDTDNSNGVRHVPVSSTPAITNTINCDPRKQLILQQTNNETPDNTGICSDKNGTKAVASPSIVLSSSPLPNPSLPHQSEVGLKIEEWRLTNSCPKLETHLLHPNVQLTNNKSVAVHRSEIKEDTTQQKPASSSQFSNFRQSDYNQNASDFDSPSPYGVKDAMVTTCRMAPFAPEYSPFTDAPTNHTLNSGLGLDVFDVESLFNVSTSTSVESASSDQANSSTESAVGDLFPQHLWESNITTSDTVGSVTPDSGQECIHTSNNNHQYQSVEHYSSDSPHNITDFSPDWAYTEGGVKVLIAGTWINDGDYQCVFGKTAVPATNLQIGVLRCFCPAHEPGQVDLLVKCDGLIVSHPVQFEYKPIPSQYQSLTTNWLQLNENEFKMSILDRLEKVEDRLNSMGSKRGNVTANEDVQMSSRLQYGLNLGLDRDASLPQTQGSLDFEDRLINICWRINNIALSTPQNDLGVIKTEGLTLLHYSAALGYTKLINSLRSLWSHTGNAFLLSECDTRNVDKYDCTPLMWASACGQLSSAESLCMWSSNELRCLDVLGRSPATVAKQRGHINVFNRLESIGESRGLLPPEQDEVDDADISSIGDTTISGTLDTIDSGEDSMETDDNLSFDQLSTPASRSMFVSPLADHGNETDTLPSSSQTDNRCNKENIDWEDGQMLIDGNSECVTSLAEQILEHAPDYVKGNNATRSPNLQSDESDLTLRNLPQFVNSHCGSNFYPSSSQCGEQGSLLNWSEFLRLPPRDLSPSNVYQNSFELQLDSLRLTEHEQRQLFIAATTVINAYHCEGLALNSEVLRASLLIQGCYRKYKKHSGFPPQFAMSKKMNEAAVLIQSKFRSYQEQKRFQRSRHAAILIQSFYRTYKYARCGKSPSGRSSKQTVKLIEDALRGHMTKKRQHQAARKIQRFLRRCQFRLRQQDMTADARSLSTCMKEFYAC</sequence>
<feature type="compositionally biased region" description="Polar residues" evidence="8">
    <location>
        <begin position="236"/>
        <end position="246"/>
    </location>
</feature>
<feature type="region of interest" description="Disordered" evidence="8">
    <location>
        <begin position="428"/>
        <end position="463"/>
    </location>
</feature>
<evidence type="ECO:0000256" key="5">
    <source>
        <dbReference type="ARBA" id="ARBA00023163"/>
    </source>
</evidence>
<keyword evidence="6" id="KW-0539">Nucleus</keyword>
<dbReference type="GO" id="GO:0003712">
    <property type="term" value="F:transcription coregulator activity"/>
    <property type="evidence" value="ECO:0007669"/>
    <property type="project" value="TreeGrafter"/>
</dbReference>
<feature type="region of interest" description="Disordered" evidence="8">
    <location>
        <begin position="228"/>
        <end position="253"/>
    </location>
</feature>
<evidence type="ECO:0000259" key="9">
    <source>
        <dbReference type="PROSITE" id="PS51437"/>
    </source>
</evidence>
<comment type="subcellular location">
    <subcellularLocation>
        <location evidence="1">Nucleus</location>
    </subcellularLocation>
</comment>
<feature type="compositionally biased region" description="Polar residues" evidence="8">
    <location>
        <begin position="435"/>
        <end position="460"/>
    </location>
</feature>
<evidence type="ECO:0000313" key="10">
    <source>
        <dbReference type="EMBL" id="CAB3227529.1"/>
    </source>
</evidence>
<dbReference type="GO" id="GO:0006357">
    <property type="term" value="P:regulation of transcription by RNA polymerase II"/>
    <property type="evidence" value="ECO:0007669"/>
    <property type="project" value="TreeGrafter"/>
</dbReference>
<dbReference type="Gene3D" id="1.20.5.190">
    <property type="match status" value="1"/>
</dbReference>
<dbReference type="SMART" id="SM01076">
    <property type="entry name" value="CG-1"/>
    <property type="match status" value="1"/>
</dbReference>
<reference evidence="10" key="1">
    <citation type="submission" date="2020-04" db="EMBL/GenBank/DDBJ databases">
        <authorList>
            <person name="Neveu A P."/>
        </authorList>
    </citation>
    <scope>NUCLEOTIDE SEQUENCE</scope>
    <source>
        <tissue evidence="10">Whole embryo</tissue>
    </source>
</reference>
<dbReference type="PROSITE" id="PS51437">
    <property type="entry name" value="CG_1"/>
    <property type="match status" value="1"/>
</dbReference>
<dbReference type="PROSITE" id="PS50096">
    <property type="entry name" value="IQ"/>
    <property type="match status" value="1"/>
</dbReference>
<dbReference type="Pfam" id="PF01833">
    <property type="entry name" value="TIG"/>
    <property type="match status" value="1"/>
</dbReference>
<dbReference type="SUPFAM" id="SSF52540">
    <property type="entry name" value="P-loop containing nucleoside triphosphate hydrolases"/>
    <property type="match status" value="1"/>
</dbReference>
<dbReference type="CDD" id="cd23767">
    <property type="entry name" value="IQCD"/>
    <property type="match status" value="1"/>
</dbReference>
<accession>A0A6F9D8G7</accession>
<dbReference type="GO" id="GO:0003690">
    <property type="term" value="F:double-stranded DNA binding"/>
    <property type="evidence" value="ECO:0007669"/>
    <property type="project" value="TreeGrafter"/>
</dbReference>
<dbReference type="InterPro" id="IPR027417">
    <property type="entry name" value="P-loop_NTPase"/>
</dbReference>
<evidence type="ECO:0000256" key="6">
    <source>
        <dbReference type="ARBA" id="ARBA00023242"/>
    </source>
</evidence>
<proteinExistence type="evidence at transcript level"/>
<dbReference type="EMBL" id="LR783567">
    <property type="protein sequence ID" value="CAB3227529.1"/>
    <property type="molecule type" value="mRNA"/>
</dbReference>
<evidence type="ECO:0000256" key="2">
    <source>
        <dbReference type="ARBA" id="ARBA00008267"/>
    </source>
</evidence>
<evidence type="ECO:0000256" key="4">
    <source>
        <dbReference type="ARBA" id="ARBA00023159"/>
    </source>
</evidence>
<dbReference type="InterPro" id="IPR036770">
    <property type="entry name" value="Ankyrin_rpt-contain_sf"/>
</dbReference>
<dbReference type="AlphaFoldDB" id="A0A6F9D8G7"/>
<protein>
    <submittedName>
        <fullName evidence="10">Calmodulin-binding transcription activator 2-like</fullName>
    </submittedName>
</protein>
<dbReference type="SUPFAM" id="SSF48403">
    <property type="entry name" value="Ankyrin repeat"/>
    <property type="match status" value="1"/>
</dbReference>
<organism evidence="10">
    <name type="scientific">Phallusia mammillata</name>
    <dbReference type="NCBI Taxonomy" id="59560"/>
    <lineage>
        <taxon>Eukaryota</taxon>
        <taxon>Metazoa</taxon>
        <taxon>Chordata</taxon>
        <taxon>Tunicata</taxon>
        <taxon>Ascidiacea</taxon>
        <taxon>Phlebobranchia</taxon>
        <taxon>Ascidiidae</taxon>
        <taxon>Phallusia</taxon>
    </lineage>
</organism>
<dbReference type="InterPro" id="IPR005559">
    <property type="entry name" value="CG-1_dom"/>
</dbReference>
<comment type="subunit">
    <text evidence="7">May interact with calmodulin.</text>
</comment>
<keyword evidence="3" id="KW-0040">ANK repeat</keyword>
<dbReference type="PANTHER" id="PTHR23335:SF1">
    <property type="entry name" value="CALMODULIN-BINDING TRANSCRIPTION ACTIVATOR, ISOFORM F"/>
    <property type="match status" value="1"/>
</dbReference>
<dbReference type="Gene3D" id="2.60.40.10">
    <property type="entry name" value="Immunoglobulins"/>
    <property type="match status" value="1"/>
</dbReference>
<dbReference type="Gene3D" id="1.25.40.20">
    <property type="entry name" value="Ankyrin repeat-containing domain"/>
    <property type="match status" value="1"/>
</dbReference>
<dbReference type="InterPro" id="IPR014756">
    <property type="entry name" value="Ig_E-set"/>
</dbReference>
<comment type="similarity">
    <text evidence="2">Belongs to the CAMTA family.</text>
</comment>
<dbReference type="Pfam" id="PF03859">
    <property type="entry name" value="CG-1"/>
    <property type="match status" value="1"/>
</dbReference>
<feature type="domain" description="CG-1" evidence="9">
    <location>
        <begin position="18"/>
        <end position="143"/>
    </location>
</feature>
<dbReference type="PANTHER" id="PTHR23335">
    <property type="entry name" value="CALMODULIN-BINDING TRANSCRIPTION ACTIVATOR CAMTA"/>
    <property type="match status" value="1"/>
</dbReference>
<evidence type="ECO:0000256" key="3">
    <source>
        <dbReference type="ARBA" id="ARBA00023043"/>
    </source>
</evidence>
<dbReference type="SUPFAM" id="SSF81296">
    <property type="entry name" value="E set domains"/>
    <property type="match status" value="1"/>
</dbReference>
<evidence type="ECO:0000256" key="8">
    <source>
        <dbReference type="SAM" id="MobiDB-lite"/>
    </source>
</evidence>
<evidence type="ECO:0000256" key="1">
    <source>
        <dbReference type="ARBA" id="ARBA00004123"/>
    </source>
</evidence>
<keyword evidence="5" id="KW-0804">Transcription</keyword>
<dbReference type="InterPro" id="IPR002909">
    <property type="entry name" value="IPT_dom"/>
</dbReference>
<dbReference type="InterPro" id="IPR013783">
    <property type="entry name" value="Ig-like_fold"/>
</dbReference>
<gene>
    <name evidence="10" type="primary">Camta2</name>
</gene>
<name>A0A6F9D8G7_9ASCI</name>
<evidence type="ECO:0000256" key="7">
    <source>
        <dbReference type="ARBA" id="ARBA00029480"/>
    </source>
</evidence>